<keyword evidence="1 4" id="KW-0808">Transferase</keyword>
<dbReference type="Pfam" id="PF02769">
    <property type="entry name" value="AIRS_C"/>
    <property type="match status" value="1"/>
</dbReference>
<dbReference type="Gene3D" id="3.90.650.10">
    <property type="entry name" value="PurM-like C-terminal domain"/>
    <property type="match status" value="1"/>
</dbReference>
<feature type="binding site" evidence="1">
    <location>
        <position position="72"/>
    </location>
    <ligand>
        <name>Mg(2+)</name>
        <dbReference type="ChEBI" id="CHEBI:18420"/>
        <label>2</label>
    </ligand>
</feature>
<dbReference type="EC" id="2.7.4.16" evidence="1"/>
<feature type="binding site" evidence="1">
    <location>
        <position position="259"/>
    </location>
    <ligand>
        <name>substrate</name>
    </ligand>
</feature>
<dbReference type="CDD" id="cd02194">
    <property type="entry name" value="ThiL"/>
    <property type="match status" value="1"/>
</dbReference>
<feature type="binding site" evidence="1">
    <location>
        <position position="145"/>
    </location>
    <ligand>
        <name>ATP</name>
        <dbReference type="ChEBI" id="CHEBI:30616"/>
    </ligand>
</feature>
<feature type="binding site" evidence="1">
    <location>
        <position position="209"/>
    </location>
    <ligand>
        <name>Mg(2+)</name>
        <dbReference type="ChEBI" id="CHEBI:18420"/>
        <label>3</label>
    </ligand>
</feature>
<dbReference type="Gene3D" id="3.30.1330.10">
    <property type="entry name" value="PurM-like, N-terminal domain"/>
    <property type="match status" value="1"/>
</dbReference>
<evidence type="ECO:0000313" key="5">
    <source>
        <dbReference type="Proteomes" id="UP001595989"/>
    </source>
</evidence>
<feature type="binding site" evidence="1">
    <location>
        <position position="211"/>
    </location>
    <ligand>
        <name>ATP</name>
        <dbReference type="ChEBI" id="CHEBI:30616"/>
    </ligand>
</feature>
<dbReference type="PANTHER" id="PTHR30270">
    <property type="entry name" value="THIAMINE-MONOPHOSPHATE KINASE"/>
    <property type="match status" value="1"/>
</dbReference>
<dbReference type="PIRSF" id="PIRSF005303">
    <property type="entry name" value="Thiam_monoph_kin"/>
    <property type="match status" value="1"/>
</dbReference>
<evidence type="ECO:0000256" key="1">
    <source>
        <dbReference type="HAMAP-Rule" id="MF_02128"/>
    </source>
</evidence>
<feature type="binding site" evidence="1">
    <location>
        <position position="212"/>
    </location>
    <ligand>
        <name>Mg(2+)</name>
        <dbReference type="ChEBI" id="CHEBI:18420"/>
        <label>5</label>
    </ligand>
</feature>
<keyword evidence="5" id="KW-1185">Reference proteome</keyword>
<dbReference type="RefSeq" id="WP_390297369.1">
    <property type="nucleotide sequence ID" value="NZ_JBHSFU010000008.1"/>
</dbReference>
<feature type="binding site" evidence="1">
    <location>
        <position position="27"/>
    </location>
    <ligand>
        <name>Mg(2+)</name>
        <dbReference type="ChEBI" id="CHEBI:18420"/>
        <label>3</label>
    </ligand>
</feature>
<feature type="binding site" evidence="1">
    <location>
        <position position="120"/>
    </location>
    <ligand>
        <name>Mg(2+)</name>
        <dbReference type="ChEBI" id="CHEBI:18420"/>
        <label>1</label>
    </ligand>
</feature>
<feature type="binding site" evidence="1">
    <location>
        <position position="43"/>
    </location>
    <ligand>
        <name>Mg(2+)</name>
        <dbReference type="ChEBI" id="CHEBI:18420"/>
        <label>2</label>
    </ligand>
</feature>
<dbReference type="InterPro" id="IPR016188">
    <property type="entry name" value="PurM-like_N"/>
</dbReference>
<dbReference type="NCBIfam" id="TIGR01379">
    <property type="entry name" value="thiL"/>
    <property type="match status" value="1"/>
</dbReference>
<comment type="miscellaneous">
    <text evidence="1">Reaction mechanism of ThiL seems to utilize a direct, inline transfer of the gamma-phosphate of ATP to TMP rather than a phosphorylated enzyme intermediate.</text>
</comment>
<proteinExistence type="inferred from homology"/>
<dbReference type="SUPFAM" id="SSF56042">
    <property type="entry name" value="PurM C-terminal domain-like"/>
    <property type="match status" value="1"/>
</dbReference>
<keyword evidence="1 4" id="KW-0418">Kinase</keyword>
<feature type="binding site" evidence="1">
    <location>
        <position position="27"/>
    </location>
    <ligand>
        <name>Mg(2+)</name>
        <dbReference type="ChEBI" id="CHEBI:18420"/>
        <label>4</label>
    </ligand>
</feature>
<dbReference type="HAMAP" id="MF_02128">
    <property type="entry name" value="TMP_kinase"/>
    <property type="match status" value="1"/>
</dbReference>
<gene>
    <name evidence="1 4" type="primary">thiL</name>
    <name evidence="4" type="ORF">ACFO3D_14285</name>
</gene>
<comment type="caution">
    <text evidence="1">Lacks conserved residue(s) required for the propagation of feature annotation.</text>
</comment>
<reference evidence="5" key="1">
    <citation type="journal article" date="2019" name="Int. J. Syst. Evol. Microbiol.">
        <title>The Global Catalogue of Microorganisms (GCM) 10K type strain sequencing project: providing services to taxonomists for standard genome sequencing and annotation.</title>
        <authorList>
            <consortium name="The Broad Institute Genomics Platform"/>
            <consortium name="The Broad Institute Genome Sequencing Center for Infectious Disease"/>
            <person name="Wu L."/>
            <person name="Ma J."/>
        </authorList>
    </citation>
    <scope>NUCLEOTIDE SEQUENCE [LARGE SCALE GENOMIC DNA]</scope>
    <source>
        <strain evidence="5">CGMCC 4.7426</strain>
    </source>
</reference>
<dbReference type="EMBL" id="JBHSFU010000008">
    <property type="protein sequence ID" value="MFC4559362.1"/>
    <property type="molecule type" value="Genomic_DNA"/>
</dbReference>
<dbReference type="InterPro" id="IPR010918">
    <property type="entry name" value="PurM-like_C_dom"/>
</dbReference>
<comment type="pathway">
    <text evidence="1">Cofactor biosynthesis; thiamine diphosphate biosynthesis; thiamine diphosphate from thiamine phosphate: step 1/1.</text>
</comment>
<dbReference type="PANTHER" id="PTHR30270:SF0">
    <property type="entry name" value="THIAMINE-MONOPHOSPHATE KINASE"/>
    <property type="match status" value="1"/>
</dbReference>
<sequence>MDEFDFINSIKQPTYRQSSVIKGIGDDAAVIRQTTQDTVTAVDTFVEGVHFTNVTMEPFHIGYRAVAANVSDLAAMGATPAFYLVSIVIPSSWNKEELNQIYKGMHKMASIHNMDLIGGDTVSGKELTISVTVIGFADKDKARYRSHAAAGDIVFVTGTLGDSRAGLHILENPGTYKDTDYFLNRHRLPEHRVSFSEKLGSLKRVSLNDVSDGIANEANEIAEASKVSLHIEENSIPVSKQFYQFPDKLQYEWKLFGGEDFELLGTVPKHDWERVITAAEGTNTPVTKIGYVSNQTKSDVYIERDGRKKPLFKQGYTHLK</sequence>
<feature type="binding site" evidence="1">
    <location>
        <position position="43"/>
    </location>
    <ligand>
        <name>Mg(2+)</name>
        <dbReference type="ChEBI" id="CHEBI:18420"/>
        <label>1</label>
    </ligand>
</feature>
<comment type="function">
    <text evidence="1">Catalyzes the ATP-dependent phosphorylation of thiamine-monophosphate (TMP) to form thiamine-pyrophosphate (TPP), the active form of vitamin B1.</text>
</comment>
<keyword evidence="1" id="KW-0547">Nucleotide-binding</keyword>
<dbReference type="Proteomes" id="UP001595989">
    <property type="component" value="Unassembled WGS sequence"/>
</dbReference>
<dbReference type="SUPFAM" id="SSF55326">
    <property type="entry name" value="PurM N-terminal domain-like"/>
    <property type="match status" value="1"/>
</dbReference>
<keyword evidence="1" id="KW-0460">Magnesium</keyword>
<dbReference type="InterPro" id="IPR006283">
    <property type="entry name" value="ThiL-like"/>
</dbReference>
<feature type="binding site" evidence="1">
    <location>
        <position position="50"/>
    </location>
    <ligand>
        <name>substrate</name>
    </ligand>
</feature>
<keyword evidence="1" id="KW-0784">Thiamine biosynthesis</keyword>
<keyword evidence="1" id="KW-0067">ATP-binding</keyword>
<organism evidence="4 5">
    <name type="scientific">Virgibacillus kekensis</name>
    <dbReference type="NCBI Taxonomy" id="202261"/>
    <lineage>
        <taxon>Bacteria</taxon>
        <taxon>Bacillati</taxon>
        <taxon>Bacillota</taxon>
        <taxon>Bacilli</taxon>
        <taxon>Bacillales</taxon>
        <taxon>Bacillaceae</taxon>
        <taxon>Virgibacillus</taxon>
    </lineage>
</organism>
<evidence type="ECO:0000313" key="4">
    <source>
        <dbReference type="EMBL" id="MFC4559362.1"/>
    </source>
</evidence>
<feature type="binding site" evidence="1">
    <location>
        <position position="72"/>
    </location>
    <ligand>
        <name>Mg(2+)</name>
        <dbReference type="ChEBI" id="CHEBI:18420"/>
        <label>3</label>
    </ligand>
</feature>
<keyword evidence="1" id="KW-0479">Metal-binding</keyword>
<evidence type="ECO:0000259" key="2">
    <source>
        <dbReference type="Pfam" id="PF00586"/>
    </source>
</evidence>
<feature type="domain" description="PurM-like N-terminal" evidence="2">
    <location>
        <begin position="25"/>
        <end position="136"/>
    </location>
</feature>
<feature type="domain" description="PurM-like C-terminal" evidence="3">
    <location>
        <begin position="150"/>
        <end position="302"/>
    </location>
</feature>
<feature type="binding site" evidence="1">
    <location>
        <position position="72"/>
    </location>
    <ligand>
        <name>Mg(2+)</name>
        <dbReference type="ChEBI" id="CHEBI:18420"/>
        <label>4</label>
    </ligand>
</feature>
<feature type="binding site" evidence="1">
    <location>
        <position position="102"/>
    </location>
    <ligand>
        <name>ATP</name>
        <dbReference type="ChEBI" id="CHEBI:30616"/>
    </ligand>
</feature>
<accession>A0ABV9DLY3</accession>
<comment type="similarity">
    <text evidence="1">Belongs to the thiamine-monophosphate kinase family.</text>
</comment>
<protein>
    <recommendedName>
        <fullName evidence="1">Thiamine-monophosphate kinase</fullName>
        <shortName evidence="1">TMP kinase</shortName>
        <shortName evidence="1">Thiamine-phosphate kinase</shortName>
        <ecNumber evidence="1">2.7.4.16</ecNumber>
    </recommendedName>
</protein>
<feature type="binding site" evidence="1">
    <location>
        <position position="316"/>
    </location>
    <ligand>
        <name>substrate</name>
    </ligand>
</feature>
<dbReference type="InterPro" id="IPR036676">
    <property type="entry name" value="PurM-like_C_sf"/>
</dbReference>
<dbReference type="GO" id="GO:0009030">
    <property type="term" value="F:thiamine-phosphate kinase activity"/>
    <property type="evidence" value="ECO:0007669"/>
    <property type="project" value="UniProtKB-EC"/>
</dbReference>
<feature type="binding site" evidence="1">
    <location>
        <begin position="119"/>
        <end position="120"/>
    </location>
    <ligand>
        <name>ATP</name>
        <dbReference type="ChEBI" id="CHEBI:30616"/>
    </ligand>
</feature>
<name>A0ABV9DLY3_9BACI</name>
<comment type="catalytic activity">
    <reaction evidence="1">
        <text>thiamine phosphate + ATP = thiamine diphosphate + ADP</text>
        <dbReference type="Rhea" id="RHEA:15913"/>
        <dbReference type="ChEBI" id="CHEBI:30616"/>
        <dbReference type="ChEBI" id="CHEBI:37575"/>
        <dbReference type="ChEBI" id="CHEBI:58937"/>
        <dbReference type="ChEBI" id="CHEBI:456216"/>
        <dbReference type="EC" id="2.7.4.16"/>
    </reaction>
</comment>
<dbReference type="Pfam" id="PF00586">
    <property type="entry name" value="AIRS"/>
    <property type="match status" value="1"/>
</dbReference>
<evidence type="ECO:0000259" key="3">
    <source>
        <dbReference type="Pfam" id="PF02769"/>
    </source>
</evidence>
<dbReference type="InterPro" id="IPR036921">
    <property type="entry name" value="PurM-like_N_sf"/>
</dbReference>
<comment type="caution">
    <text evidence="4">The sequence shown here is derived from an EMBL/GenBank/DDBJ whole genome shotgun (WGS) entry which is preliminary data.</text>
</comment>